<reference evidence="5 6" key="1">
    <citation type="submission" date="2022-02" db="EMBL/GenBank/DDBJ databases">
        <authorList>
            <person name="Min J."/>
        </authorList>
    </citation>
    <scope>NUCLEOTIDE SEQUENCE [LARGE SCALE GENOMIC DNA]</scope>
    <source>
        <strain evidence="5 6">GR10-1</strain>
    </source>
</reference>
<dbReference type="Proteomes" id="UP001202248">
    <property type="component" value="Unassembled WGS sequence"/>
</dbReference>
<dbReference type="Pfam" id="PF00393">
    <property type="entry name" value="6PGD"/>
    <property type="match status" value="1"/>
</dbReference>
<evidence type="ECO:0000256" key="1">
    <source>
        <dbReference type="ARBA" id="ARBA00008419"/>
    </source>
</evidence>
<dbReference type="InterPro" id="IPR008927">
    <property type="entry name" value="6-PGluconate_DH-like_C_sf"/>
</dbReference>
<comment type="similarity">
    <text evidence="1">Belongs to the 6-phosphogluconate dehydrogenase family.</text>
</comment>
<keyword evidence="6" id="KW-1185">Reference proteome</keyword>
<dbReference type="SMART" id="SM01350">
    <property type="entry name" value="6PGD"/>
    <property type="match status" value="1"/>
</dbReference>
<protein>
    <recommendedName>
        <fullName evidence="4">6-phosphogluconate dehydrogenase C-terminal domain-containing protein</fullName>
    </recommendedName>
</protein>
<proteinExistence type="inferred from homology"/>
<gene>
    <name evidence="5" type="ORF">MKP09_21610</name>
</gene>
<evidence type="ECO:0000256" key="2">
    <source>
        <dbReference type="ARBA" id="ARBA00023002"/>
    </source>
</evidence>
<evidence type="ECO:0000259" key="4">
    <source>
        <dbReference type="SMART" id="SM01350"/>
    </source>
</evidence>
<evidence type="ECO:0000313" key="6">
    <source>
        <dbReference type="Proteomes" id="UP001202248"/>
    </source>
</evidence>
<dbReference type="Gene3D" id="1.20.5.320">
    <property type="entry name" value="6-Phosphogluconate Dehydrogenase, domain 3"/>
    <property type="match status" value="1"/>
</dbReference>
<keyword evidence="2" id="KW-0560">Oxidoreductase</keyword>
<dbReference type="PANTHER" id="PTHR11811">
    <property type="entry name" value="6-PHOSPHOGLUCONATE DEHYDROGENASE"/>
    <property type="match status" value="1"/>
</dbReference>
<keyword evidence="3" id="KW-0311">Gluconate utilization</keyword>
<name>A0ABS9SPY5_9BACT</name>
<evidence type="ECO:0000313" key="5">
    <source>
        <dbReference type="EMBL" id="MCH5600326.1"/>
    </source>
</evidence>
<feature type="domain" description="6-phosphogluconate dehydrogenase C-terminal" evidence="4">
    <location>
        <begin position="1"/>
        <end position="64"/>
    </location>
</feature>
<dbReference type="InterPro" id="IPR006114">
    <property type="entry name" value="6PGDH_C"/>
</dbReference>
<accession>A0ABS9SPY5</accession>
<dbReference type="EMBL" id="JAKWBL010000004">
    <property type="protein sequence ID" value="MCH5600326.1"/>
    <property type="molecule type" value="Genomic_DNA"/>
</dbReference>
<dbReference type="InterPro" id="IPR006183">
    <property type="entry name" value="Pgluconate_DH"/>
</dbReference>
<dbReference type="SUPFAM" id="SSF48179">
    <property type="entry name" value="6-phosphogluconate dehydrogenase C-terminal domain-like"/>
    <property type="match status" value="1"/>
</dbReference>
<evidence type="ECO:0000256" key="3">
    <source>
        <dbReference type="ARBA" id="ARBA00023064"/>
    </source>
</evidence>
<organism evidence="5 6">
    <name type="scientific">Niabella ginsengisoli</name>
    <dbReference type="NCBI Taxonomy" id="522298"/>
    <lineage>
        <taxon>Bacteria</taxon>
        <taxon>Pseudomonadati</taxon>
        <taxon>Bacteroidota</taxon>
        <taxon>Chitinophagia</taxon>
        <taxon>Chitinophagales</taxon>
        <taxon>Chitinophagaceae</taxon>
        <taxon>Niabella</taxon>
    </lineage>
</organism>
<comment type="caution">
    <text evidence="5">The sequence shown here is derived from an EMBL/GenBank/DDBJ whole genome shotgun (WGS) entry which is preliminary data.</text>
</comment>
<sequence>MVNVLKAAMDAGVPALTFSTTLSYFDAYTQARLPANLIQAQRDFFGAHTYERIDKEGNFHTDWNGESGE</sequence>